<evidence type="ECO:0000313" key="12">
    <source>
        <dbReference type="Proteomes" id="UP000748067"/>
    </source>
</evidence>
<evidence type="ECO:0000313" key="10">
    <source>
        <dbReference type="EMBL" id="SDN64549.1"/>
    </source>
</evidence>
<dbReference type="Proteomes" id="UP000748067">
    <property type="component" value="Unassembled WGS sequence"/>
</dbReference>
<dbReference type="AlphaFoldDB" id="A0A1H0D364"/>
<name>A0A1H0D364_9PSED</name>
<dbReference type="EMBL" id="LT629704">
    <property type="protein sequence ID" value="SDN64549.1"/>
    <property type="molecule type" value="Genomic_DNA"/>
</dbReference>
<dbReference type="PROSITE" id="PS51007">
    <property type="entry name" value="CYTC"/>
    <property type="match status" value="1"/>
</dbReference>
<dbReference type="PANTHER" id="PTHR11961">
    <property type="entry name" value="CYTOCHROME C"/>
    <property type="match status" value="1"/>
</dbReference>
<evidence type="ECO:0000313" key="11">
    <source>
        <dbReference type="Proteomes" id="UP000182470"/>
    </source>
</evidence>
<dbReference type="PRINTS" id="PR00604">
    <property type="entry name" value="CYTCHRMECIAB"/>
</dbReference>
<evidence type="ECO:0000313" key="9">
    <source>
        <dbReference type="EMBL" id="KAF2406311.1"/>
    </source>
</evidence>
<accession>A0A1H0D364</accession>
<reference evidence="9 12" key="1">
    <citation type="submission" date="2015-01" db="EMBL/GenBank/DDBJ databases">
        <title>Genome Sequence of Pseudomonas antarctica CMS 35.</title>
        <authorList>
            <person name="Voget S."/>
            <person name="Chow J."/>
            <person name="Daniel R."/>
            <person name="Streit W."/>
        </authorList>
    </citation>
    <scope>NUCLEOTIDE SEQUENCE [LARGE SCALE GENOMIC DNA]</scope>
    <source>
        <strain evidence="9 12">CMS 35</strain>
    </source>
</reference>
<evidence type="ECO:0000256" key="7">
    <source>
        <dbReference type="SAM" id="SignalP"/>
    </source>
</evidence>
<dbReference type="InterPro" id="IPR036909">
    <property type="entry name" value="Cyt_c-like_dom_sf"/>
</dbReference>
<dbReference type="GO" id="GO:0020037">
    <property type="term" value="F:heme binding"/>
    <property type="evidence" value="ECO:0007669"/>
    <property type="project" value="InterPro"/>
</dbReference>
<keyword evidence="5 6" id="KW-0408">Iron</keyword>
<dbReference type="RefSeq" id="WP_130908738.1">
    <property type="nucleotide sequence ID" value="NZ_JBJGXR010000071.1"/>
</dbReference>
<feature type="signal peptide" evidence="7">
    <location>
        <begin position="1"/>
        <end position="25"/>
    </location>
</feature>
<evidence type="ECO:0000256" key="3">
    <source>
        <dbReference type="ARBA" id="ARBA00022723"/>
    </source>
</evidence>
<dbReference type="InterPro" id="IPR002327">
    <property type="entry name" value="Cyt_c_1A/1B"/>
</dbReference>
<evidence type="ECO:0000259" key="8">
    <source>
        <dbReference type="PROSITE" id="PS51007"/>
    </source>
</evidence>
<dbReference type="SUPFAM" id="SSF46626">
    <property type="entry name" value="Cytochrome c"/>
    <property type="match status" value="1"/>
</dbReference>
<keyword evidence="3 6" id="KW-0479">Metal-binding</keyword>
<dbReference type="GO" id="GO:0046872">
    <property type="term" value="F:metal ion binding"/>
    <property type="evidence" value="ECO:0007669"/>
    <property type="project" value="UniProtKB-KW"/>
</dbReference>
<dbReference type="Proteomes" id="UP000182470">
    <property type="component" value="Chromosome I"/>
</dbReference>
<sequence length="127" mass="13897">MITKTLRTVGASFALLLLTNAMVQADTDDVVRGQKAWLLNCGRCHQLDVNSVGPMHRGVVGRHAGSAEGFAYSEALRESDVIWTPANLNRWLTDPEQFIPGQAMGFSVENAQVRQDIIAYLATQKAP</sequence>
<feature type="chain" id="PRO_5009247663" evidence="7">
    <location>
        <begin position="26"/>
        <end position="127"/>
    </location>
</feature>
<protein>
    <submittedName>
        <fullName evidence="9 10">Cytochrome c</fullName>
    </submittedName>
</protein>
<feature type="domain" description="Cytochrome c" evidence="8">
    <location>
        <begin position="28"/>
        <end position="125"/>
    </location>
</feature>
<dbReference type="Gene3D" id="1.10.760.10">
    <property type="entry name" value="Cytochrome c-like domain"/>
    <property type="match status" value="1"/>
</dbReference>
<dbReference type="OrthoDB" id="9805828at2"/>
<dbReference type="EMBL" id="JXDI01000004">
    <property type="protein sequence ID" value="KAF2406311.1"/>
    <property type="molecule type" value="Genomic_DNA"/>
</dbReference>
<evidence type="ECO:0000256" key="4">
    <source>
        <dbReference type="ARBA" id="ARBA00022982"/>
    </source>
</evidence>
<evidence type="ECO:0000256" key="2">
    <source>
        <dbReference type="ARBA" id="ARBA00022617"/>
    </source>
</evidence>
<dbReference type="GO" id="GO:0009055">
    <property type="term" value="F:electron transfer activity"/>
    <property type="evidence" value="ECO:0007669"/>
    <property type="project" value="InterPro"/>
</dbReference>
<organism evidence="10 11">
    <name type="scientific">Pseudomonas antarctica</name>
    <dbReference type="NCBI Taxonomy" id="219572"/>
    <lineage>
        <taxon>Bacteria</taxon>
        <taxon>Pseudomonadati</taxon>
        <taxon>Pseudomonadota</taxon>
        <taxon>Gammaproteobacteria</taxon>
        <taxon>Pseudomonadales</taxon>
        <taxon>Pseudomonadaceae</taxon>
        <taxon>Pseudomonas</taxon>
    </lineage>
</organism>
<dbReference type="InterPro" id="IPR009056">
    <property type="entry name" value="Cyt_c-like_dom"/>
</dbReference>
<keyword evidence="12" id="KW-1185">Reference proteome</keyword>
<keyword evidence="1" id="KW-0813">Transport</keyword>
<dbReference type="Pfam" id="PF00034">
    <property type="entry name" value="Cytochrom_C"/>
    <property type="match status" value="1"/>
</dbReference>
<keyword evidence="2 6" id="KW-0349">Heme</keyword>
<evidence type="ECO:0000256" key="6">
    <source>
        <dbReference type="PROSITE-ProRule" id="PRU00433"/>
    </source>
</evidence>
<gene>
    <name evidence="9" type="ORF">PSAN_55360</name>
    <name evidence="10" type="ORF">SAMN04490179_5223</name>
</gene>
<evidence type="ECO:0000256" key="1">
    <source>
        <dbReference type="ARBA" id="ARBA00022448"/>
    </source>
</evidence>
<keyword evidence="4" id="KW-0249">Electron transport</keyword>
<keyword evidence="7" id="KW-0732">Signal</keyword>
<evidence type="ECO:0000256" key="5">
    <source>
        <dbReference type="ARBA" id="ARBA00023004"/>
    </source>
</evidence>
<reference evidence="10 11" key="2">
    <citation type="submission" date="2016-10" db="EMBL/GenBank/DDBJ databases">
        <authorList>
            <person name="de Groot N.N."/>
        </authorList>
    </citation>
    <scope>NUCLEOTIDE SEQUENCE [LARGE SCALE GENOMIC DNA]</scope>
    <source>
        <strain evidence="10 11">BS2772</strain>
    </source>
</reference>
<proteinExistence type="predicted"/>